<gene>
    <name evidence="2" type="ORF">K8V05_07185</name>
</gene>
<dbReference type="AlphaFoldDB" id="A0A921H4Q1"/>
<sequence>MKTFKSLCVIVLSAITLASCGLGSDLTSNKNSLQTNVVLTQNNYKIVKTITGEATATYILGIGGLSSKALKENAVANMVKEAKLDGRCQAIVNTQVSVKNAIVTPFYVKKIVTATAQVIEFTK</sequence>
<evidence type="ECO:0000256" key="1">
    <source>
        <dbReference type="SAM" id="SignalP"/>
    </source>
</evidence>
<organism evidence="2 3">
    <name type="scientific">Butyricimonas virosa</name>
    <dbReference type="NCBI Taxonomy" id="544645"/>
    <lineage>
        <taxon>Bacteria</taxon>
        <taxon>Pseudomonadati</taxon>
        <taxon>Bacteroidota</taxon>
        <taxon>Bacteroidia</taxon>
        <taxon>Bacteroidales</taxon>
        <taxon>Odoribacteraceae</taxon>
        <taxon>Butyricimonas</taxon>
    </lineage>
</organism>
<dbReference type="Pfam" id="PF20205">
    <property type="entry name" value="DUF6567"/>
    <property type="match status" value="1"/>
</dbReference>
<evidence type="ECO:0000313" key="2">
    <source>
        <dbReference type="EMBL" id="HJF70524.1"/>
    </source>
</evidence>
<reference evidence="2" key="1">
    <citation type="journal article" date="2021" name="PeerJ">
        <title>Extensive microbial diversity within the chicken gut microbiome revealed by metagenomics and culture.</title>
        <authorList>
            <person name="Gilroy R."/>
            <person name="Ravi A."/>
            <person name="Getino M."/>
            <person name="Pursley I."/>
            <person name="Horton D.L."/>
            <person name="Alikhan N.F."/>
            <person name="Baker D."/>
            <person name="Gharbi K."/>
            <person name="Hall N."/>
            <person name="Watson M."/>
            <person name="Adriaenssens E.M."/>
            <person name="Foster-Nyarko E."/>
            <person name="Jarju S."/>
            <person name="Secka A."/>
            <person name="Antonio M."/>
            <person name="Oren A."/>
            <person name="Chaudhuri R.R."/>
            <person name="La Ragione R."/>
            <person name="Hildebrand F."/>
            <person name="Pallen M.J."/>
        </authorList>
    </citation>
    <scope>NUCLEOTIDE SEQUENCE</scope>
    <source>
        <strain evidence="2">6966</strain>
    </source>
</reference>
<evidence type="ECO:0000313" key="3">
    <source>
        <dbReference type="Proteomes" id="UP000742098"/>
    </source>
</evidence>
<dbReference type="Proteomes" id="UP000742098">
    <property type="component" value="Unassembled WGS sequence"/>
</dbReference>
<comment type="caution">
    <text evidence="2">The sequence shown here is derived from an EMBL/GenBank/DDBJ whole genome shotgun (WGS) entry which is preliminary data.</text>
</comment>
<protein>
    <recommendedName>
        <fullName evidence="4">Lipoprotein</fullName>
    </recommendedName>
</protein>
<name>A0A921H4Q1_9BACT</name>
<feature type="chain" id="PRO_5037963120" description="Lipoprotein" evidence="1">
    <location>
        <begin position="19"/>
        <end position="123"/>
    </location>
</feature>
<dbReference type="EMBL" id="DYVS01000117">
    <property type="protein sequence ID" value="HJF70524.1"/>
    <property type="molecule type" value="Genomic_DNA"/>
</dbReference>
<feature type="signal peptide" evidence="1">
    <location>
        <begin position="1"/>
        <end position="18"/>
    </location>
</feature>
<keyword evidence="1" id="KW-0732">Signal</keyword>
<evidence type="ECO:0008006" key="4">
    <source>
        <dbReference type="Google" id="ProtNLM"/>
    </source>
</evidence>
<proteinExistence type="predicted"/>
<accession>A0A921H4Q1</accession>
<dbReference type="PROSITE" id="PS51257">
    <property type="entry name" value="PROKAR_LIPOPROTEIN"/>
    <property type="match status" value="1"/>
</dbReference>
<dbReference type="InterPro" id="IPR046697">
    <property type="entry name" value="DUF6567"/>
</dbReference>
<reference evidence="2" key="2">
    <citation type="submission" date="2021-09" db="EMBL/GenBank/DDBJ databases">
        <authorList>
            <person name="Gilroy R."/>
        </authorList>
    </citation>
    <scope>NUCLEOTIDE SEQUENCE</scope>
    <source>
        <strain evidence="2">6966</strain>
    </source>
</reference>